<comment type="caution">
    <text evidence="3">The sequence shown here is derived from an EMBL/GenBank/DDBJ whole genome shotgun (WGS) entry which is preliminary data.</text>
</comment>
<dbReference type="Proteomes" id="UP000483286">
    <property type="component" value="Unassembled WGS sequence"/>
</dbReference>
<keyword evidence="3" id="KW-0560">Oxidoreductase</keyword>
<dbReference type="GO" id="GO:0016702">
    <property type="term" value="F:oxidoreductase activity, acting on single donors with incorporation of molecular oxygen, incorporation of two atoms of oxygen"/>
    <property type="evidence" value="ECO:0007669"/>
    <property type="project" value="InterPro"/>
</dbReference>
<dbReference type="PROSITE" id="PS51318">
    <property type="entry name" value="TAT"/>
    <property type="match status" value="1"/>
</dbReference>
<dbReference type="Pfam" id="PF00775">
    <property type="entry name" value="Dioxygenase_C"/>
    <property type="match status" value="1"/>
</dbReference>
<dbReference type="PANTHER" id="PTHR34315:SF1">
    <property type="entry name" value="INTRADIOL RING-CLEAVAGE DIOXYGENASES DOMAIN-CONTAINING PROTEIN-RELATED"/>
    <property type="match status" value="1"/>
</dbReference>
<keyword evidence="3" id="KW-0223">Dioxygenase</keyword>
<protein>
    <submittedName>
        <fullName evidence="3">Intradiol ring-cleavage dioxygenase</fullName>
    </submittedName>
</protein>
<evidence type="ECO:0000259" key="2">
    <source>
        <dbReference type="Pfam" id="PF00775"/>
    </source>
</evidence>
<organism evidence="3 4">
    <name type="scientific">Deinococcus arboris</name>
    <dbReference type="NCBI Taxonomy" id="2682977"/>
    <lineage>
        <taxon>Bacteria</taxon>
        <taxon>Thermotogati</taxon>
        <taxon>Deinococcota</taxon>
        <taxon>Deinococci</taxon>
        <taxon>Deinococcales</taxon>
        <taxon>Deinococcaceae</taxon>
        <taxon>Deinococcus</taxon>
    </lineage>
</organism>
<feature type="compositionally biased region" description="Gly residues" evidence="1">
    <location>
        <begin position="65"/>
        <end position="76"/>
    </location>
</feature>
<dbReference type="EMBL" id="WQLB01000012">
    <property type="protein sequence ID" value="MVN87178.1"/>
    <property type="molecule type" value="Genomic_DNA"/>
</dbReference>
<feature type="region of interest" description="Disordered" evidence="1">
    <location>
        <begin position="52"/>
        <end position="80"/>
    </location>
</feature>
<gene>
    <name evidence="3" type="ORF">GO986_10390</name>
</gene>
<accession>A0A7C9LL39</accession>
<evidence type="ECO:0000256" key="1">
    <source>
        <dbReference type="SAM" id="MobiDB-lite"/>
    </source>
</evidence>
<keyword evidence="4" id="KW-1185">Reference proteome</keyword>
<dbReference type="Gene3D" id="2.60.130.10">
    <property type="entry name" value="Aromatic compound dioxygenase"/>
    <property type="match status" value="1"/>
</dbReference>
<dbReference type="GO" id="GO:0008199">
    <property type="term" value="F:ferric iron binding"/>
    <property type="evidence" value="ECO:0007669"/>
    <property type="project" value="InterPro"/>
</dbReference>
<evidence type="ECO:0000313" key="3">
    <source>
        <dbReference type="EMBL" id="MVN87178.1"/>
    </source>
</evidence>
<dbReference type="RefSeq" id="WP_157459235.1">
    <property type="nucleotide sequence ID" value="NZ_WQLB01000012.1"/>
</dbReference>
<dbReference type="InterPro" id="IPR015889">
    <property type="entry name" value="Intradiol_dOase_core"/>
</dbReference>
<dbReference type="InterPro" id="IPR000627">
    <property type="entry name" value="Intradiol_dOase_C"/>
</dbReference>
<dbReference type="CDD" id="cd03457">
    <property type="entry name" value="intradiol_dioxygenase_like"/>
    <property type="match status" value="1"/>
</dbReference>
<proteinExistence type="predicted"/>
<evidence type="ECO:0000313" key="4">
    <source>
        <dbReference type="Proteomes" id="UP000483286"/>
    </source>
</evidence>
<dbReference type="PANTHER" id="PTHR34315">
    <property type="match status" value="1"/>
</dbReference>
<sequence length="281" mass="29061">MNDPHDPRLPLTPELPEEDNDDEMVGRLLSRRSALRLLGLGGGAAALTAGGVLAQRGGPPPPPGGAEGMGGAGGTSAGTSGATGLPGCVVRPAMTEGPYFVEGEPRRSDLRKDSKTGKVVSGVPLTLDFVTSRVAVGGCTPRAGVLIDVWHCDALGNYSGVSGSAGDFLRGSQVTNAQGKASFTTIYPGWYQGRAIHIHFKLRPLNASGKATGEFTSQLFFPETVNAAVLTRAPYSQKGKADTPNAQDGIYRNGGSQLLLKVTGDPVKGYRATFDVGLNIG</sequence>
<dbReference type="AlphaFoldDB" id="A0A7C9LL39"/>
<feature type="domain" description="Intradiol ring-cleavage dioxygenases" evidence="2">
    <location>
        <begin position="96"/>
        <end position="195"/>
    </location>
</feature>
<name>A0A7C9LL39_9DEIO</name>
<dbReference type="InterPro" id="IPR006311">
    <property type="entry name" value="TAT_signal"/>
</dbReference>
<feature type="region of interest" description="Disordered" evidence="1">
    <location>
        <begin position="1"/>
        <end position="26"/>
    </location>
</feature>
<dbReference type="SUPFAM" id="SSF49482">
    <property type="entry name" value="Aromatic compound dioxygenase"/>
    <property type="match status" value="1"/>
</dbReference>
<reference evidence="3 4" key="1">
    <citation type="submission" date="2019-12" db="EMBL/GenBank/DDBJ databases">
        <title>Deinococcus sp. HMF7620 Genome sequencing and assembly.</title>
        <authorList>
            <person name="Kang H."/>
            <person name="Kim H."/>
            <person name="Joh K."/>
        </authorList>
    </citation>
    <scope>NUCLEOTIDE SEQUENCE [LARGE SCALE GENOMIC DNA]</scope>
    <source>
        <strain evidence="3 4">HMF7620</strain>
    </source>
</reference>